<sequence length="187" mass="20623">MAERNLLADASRILDKASNSKIKGNCTAMLAARLRSLGYDAAICKSQWDKNPSFPAGEHEYVDAVVGTDRLLVDAGFRSEFEVARPSKMYRAIIQLLPQAFVSQPHRLQQIVVVASEAAWHSLKKNGLHVPPWRRHEYMRTKWFSAYHRAVEEAEAKDNSARGSNNDGNRGGGLAVDDSASEAKTGG</sequence>
<proteinExistence type="predicted"/>
<reference evidence="2 3" key="1">
    <citation type="submission" date="2020-08" db="EMBL/GenBank/DDBJ databases">
        <title>Plant Genome Project.</title>
        <authorList>
            <person name="Zhang R.-G."/>
        </authorList>
    </citation>
    <scope>NUCLEOTIDE SEQUENCE [LARGE SCALE GENOMIC DNA]</scope>
    <source>
        <tissue evidence="2">Rhizome</tissue>
    </source>
</reference>
<evidence type="ECO:0000313" key="2">
    <source>
        <dbReference type="EMBL" id="KAG6479094.1"/>
    </source>
</evidence>
<dbReference type="EMBL" id="JACMSC010000017">
    <property type="protein sequence ID" value="KAG6479094.1"/>
    <property type="molecule type" value="Genomic_DNA"/>
</dbReference>
<comment type="caution">
    <text evidence="2">The sequence shown here is derived from an EMBL/GenBank/DDBJ whole genome shotgun (WGS) entry which is preliminary data.</text>
</comment>
<keyword evidence="3" id="KW-1185">Reference proteome</keyword>
<dbReference type="Pfam" id="PF04720">
    <property type="entry name" value="PDDEXK_6"/>
    <property type="match status" value="1"/>
</dbReference>
<accession>A0A8J5F586</accession>
<dbReference type="AlphaFoldDB" id="A0A8J5F586"/>
<dbReference type="Proteomes" id="UP000734854">
    <property type="component" value="Unassembled WGS sequence"/>
</dbReference>
<dbReference type="PANTHER" id="PTHR31579">
    <property type="entry name" value="OS03G0796600 PROTEIN"/>
    <property type="match status" value="1"/>
</dbReference>
<name>A0A8J5F586_ZINOF</name>
<feature type="region of interest" description="Disordered" evidence="1">
    <location>
        <begin position="154"/>
        <end position="187"/>
    </location>
</feature>
<dbReference type="PANTHER" id="PTHR31579:SF1">
    <property type="entry name" value="OS03G0796600 PROTEIN"/>
    <property type="match status" value="1"/>
</dbReference>
<dbReference type="NCBIfam" id="TIGR01615">
    <property type="entry name" value="A_thal_3542"/>
    <property type="match status" value="1"/>
</dbReference>
<protein>
    <submittedName>
        <fullName evidence="2">Uncharacterized protein</fullName>
    </submittedName>
</protein>
<evidence type="ECO:0000256" key="1">
    <source>
        <dbReference type="SAM" id="MobiDB-lite"/>
    </source>
</evidence>
<dbReference type="InterPro" id="IPR006502">
    <property type="entry name" value="PDDEXK-like"/>
</dbReference>
<evidence type="ECO:0000313" key="3">
    <source>
        <dbReference type="Proteomes" id="UP000734854"/>
    </source>
</evidence>
<gene>
    <name evidence="2" type="ORF">ZIOFF_062553</name>
</gene>
<dbReference type="OrthoDB" id="691424at2759"/>
<organism evidence="2 3">
    <name type="scientific">Zingiber officinale</name>
    <name type="common">Ginger</name>
    <name type="synonym">Amomum zingiber</name>
    <dbReference type="NCBI Taxonomy" id="94328"/>
    <lineage>
        <taxon>Eukaryota</taxon>
        <taxon>Viridiplantae</taxon>
        <taxon>Streptophyta</taxon>
        <taxon>Embryophyta</taxon>
        <taxon>Tracheophyta</taxon>
        <taxon>Spermatophyta</taxon>
        <taxon>Magnoliopsida</taxon>
        <taxon>Liliopsida</taxon>
        <taxon>Zingiberales</taxon>
        <taxon>Zingiberaceae</taxon>
        <taxon>Zingiber</taxon>
    </lineage>
</organism>